<dbReference type="Pfam" id="PF00460">
    <property type="entry name" value="Flg_bb_rod"/>
    <property type="match status" value="1"/>
</dbReference>
<evidence type="ECO:0000256" key="2">
    <source>
        <dbReference type="ARBA" id="ARBA00009677"/>
    </source>
</evidence>
<evidence type="ECO:0000259" key="7">
    <source>
        <dbReference type="Pfam" id="PF00460"/>
    </source>
</evidence>
<dbReference type="EMBL" id="WNKY01000057">
    <property type="protein sequence ID" value="MTV41452.1"/>
    <property type="molecule type" value="Genomic_DNA"/>
</dbReference>
<evidence type="ECO:0000313" key="8">
    <source>
        <dbReference type="EMBL" id="MTV41452.1"/>
    </source>
</evidence>
<evidence type="ECO:0000256" key="1">
    <source>
        <dbReference type="ARBA" id="ARBA00004117"/>
    </source>
</evidence>
<dbReference type="RefSeq" id="WP_155467630.1">
    <property type="nucleotide sequence ID" value="NZ_WNKY01000057.1"/>
</dbReference>
<gene>
    <name evidence="8" type="ORF">GM676_28260</name>
</gene>
<proteinExistence type="inferred from homology"/>
<keyword evidence="8" id="KW-0282">Flagellum</keyword>
<comment type="subcellular location">
    <subcellularLocation>
        <location evidence="1 6">Bacterial flagellum basal body</location>
    </subcellularLocation>
</comment>
<keyword evidence="8" id="KW-0966">Cell projection</keyword>
<comment type="similarity">
    <text evidence="2 6">Belongs to the flagella basal body rod proteins family.</text>
</comment>
<dbReference type="GO" id="GO:0030694">
    <property type="term" value="C:bacterial-type flagellum basal body, rod"/>
    <property type="evidence" value="ECO:0007669"/>
    <property type="project" value="InterPro"/>
</dbReference>
<dbReference type="GO" id="GO:0071973">
    <property type="term" value="P:bacterial-type flagellum-dependent cell motility"/>
    <property type="evidence" value="ECO:0007669"/>
    <property type="project" value="InterPro"/>
</dbReference>
<comment type="caution">
    <text evidence="8">The sequence shown here is derived from an EMBL/GenBank/DDBJ whole genome shotgun (WGS) entry which is preliminary data.</text>
</comment>
<name>A0A6L6PRI1_9BURK</name>
<dbReference type="Proteomes" id="UP000475582">
    <property type="component" value="Unassembled WGS sequence"/>
</dbReference>
<organism evidence="8 9">
    <name type="scientific">Duganella radicis</name>
    <dbReference type="NCBI Taxonomy" id="551988"/>
    <lineage>
        <taxon>Bacteria</taxon>
        <taxon>Pseudomonadati</taxon>
        <taxon>Pseudomonadota</taxon>
        <taxon>Betaproteobacteria</taxon>
        <taxon>Burkholderiales</taxon>
        <taxon>Oxalobacteraceae</taxon>
        <taxon>Telluria group</taxon>
        <taxon>Duganella</taxon>
    </lineage>
</organism>
<reference evidence="8 9" key="1">
    <citation type="submission" date="2019-11" db="EMBL/GenBank/DDBJ databases">
        <title>Type strains purchased from KCTC, JCM and DSMZ.</title>
        <authorList>
            <person name="Lu H."/>
        </authorList>
    </citation>
    <scope>NUCLEOTIDE SEQUENCE [LARGE SCALE GENOMIC DNA]</scope>
    <source>
        <strain evidence="8 9">KCTC 22382</strain>
    </source>
</reference>
<dbReference type="PIRSF" id="PIRSF002889">
    <property type="entry name" value="Rod_FlgB"/>
    <property type="match status" value="1"/>
</dbReference>
<evidence type="ECO:0000313" key="9">
    <source>
        <dbReference type="Proteomes" id="UP000475582"/>
    </source>
</evidence>
<evidence type="ECO:0000256" key="3">
    <source>
        <dbReference type="ARBA" id="ARBA00014376"/>
    </source>
</evidence>
<dbReference type="InterPro" id="IPR006300">
    <property type="entry name" value="FlgB"/>
</dbReference>
<evidence type="ECO:0000256" key="5">
    <source>
        <dbReference type="ARBA" id="ARBA00024934"/>
    </source>
</evidence>
<feature type="domain" description="Flagellar basal body rod protein N-terminal" evidence="7">
    <location>
        <begin position="16"/>
        <end position="40"/>
    </location>
</feature>
<keyword evidence="9" id="KW-1185">Reference proteome</keyword>
<comment type="subunit">
    <text evidence="6">The basal body constitutes a major portion of the flagellar organelle and consists of a number of rings mounted on a central rod.</text>
</comment>
<comment type="function">
    <text evidence="5 6">Structural component of flagellum, the bacterial motility apparatus. Part of the rod structure of flagellar basal body.</text>
</comment>
<dbReference type="AlphaFoldDB" id="A0A6L6PRI1"/>
<protein>
    <recommendedName>
        <fullName evidence="3 6">Flagellar basal body rod protein FlgB</fullName>
    </recommendedName>
</protein>
<sequence>MTHITESGTVGLLSLALDAAAMRQQAIARNIANANTPDYQRIGVSFEDRIAALRPSLGQGPAPSLASLGDYRPVFEAVGAAGEPVGLDTEMAALSENTLHHQVLLKALNKHFALLGSAINEGKR</sequence>
<accession>A0A6L6PRI1</accession>
<dbReference type="OrthoDB" id="9133466at2"/>
<evidence type="ECO:0000256" key="6">
    <source>
        <dbReference type="PIRNR" id="PIRNR002889"/>
    </source>
</evidence>
<keyword evidence="8" id="KW-0969">Cilium</keyword>
<keyword evidence="4 6" id="KW-0975">Bacterial flagellum</keyword>
<dbReference type="InterPro" id="IPR001444">
    <property type="entry name" value="Flag_bb_rod_N"/>
</dbReference>
<evidence type="ECO:0000256" key="4">
    <source>
        <dbReference type="ARBA" id="ARBA00023143"/>
    </source>
</evidence>